<evidence type="ECO:0000256" key="7">
    <source>
        <dbReference type="ARBA" id="ARBA00022989"/>
    </source>
</evidence>
<evidence type="ECO:0000256" key="2">
    <source>
        <dbReference type="ARBA" id="ARBA00010072"/>
    </source>
</evidence>
<dbReference type="PANTHER" id="PTHR30614:SF20">
    <property type="entry name" value="GLUTAMINE TRANSPORT SYSTEM PERMEASE PROTEIN GLNP"/>
    <property type="match status" value="1"/>
</dbReference>
<dbReference type="PANTHER" id="PTHR30614">
    <property type="entry name" value="MEMBRANE COMPONENT OF AMINO ACID ABC TRANSPORTER"/>
    <property type="match status" value="1"/>
</dbReference>
<feature type="transmembrane region" description="Helical" evidence="9">
    <location>
        <begin position="62"/>
        <end position="83"/>
    </location>
</feature>
<keyword evidence="5 9" id="KW-0812">Transmembrane</keyword>
<feature type="transmembrane region" description="Helical" evidence="9">
    <location>
        <begin position="191"/>
        <end position="212"/>
    </location>
</feature>
<dbReference type="Gene3D" id="1.10.3720.10">
    <property type="entry name" value="MetI-like"/>
    <property type="match status" value="1"/>
</dbReference>
<feature type="transmembrane region" description="Helical" evidence="9">
    <location>
        <begin position="20"/>
        <end position="41"/>
    </location>
</feature>
<dbReference type="SUPFAM" id="SSF161098">
    <property type="entry name" value="MetI-like"/>
    <property type="match status" value="1"/>
</dbReference>
<sequence length="217" mass="24672">MDNFRFDIIVEYLPLILRGMLLTIGLSIVSILLGAVLGLFISFGKMAKPKYLNWPASLYINFFRGTPFYVQILIVHFGVVPMFYGSTDAITAGILSMTLNSAAYMAEIYRAGIQSVDQGQFEAAYSSGMNRYQTMRYIIMPQAIKRMIPAFGNEFIVLVKDSSLLAIISVQEIMFWSNAMRGQYYAIWEPYLTAALIYFILTYLLSKLLSYIECKLK</sequence>
<proteinExistence type="inferred from homology"/>
<accession>A0ABW5SQU8</accession>
<organism evidence="11 12">
    <name type="scientific">Paenibacillus shunpengii</name>
    <dbReference type="NCBI Taxonomy" id="2054424"/>
    <lineage>
        <taxon>Bacteria</taxon>
        <taxon>Bacillati</taxon>
        <taxon>Bacillota</taxon>
        <taxon>Bacilli</taxon>
        <taxon>Bacillales</taxon>
        <taxon>Paenibacillaceae</taxon>
        <taxon>Paenibacillus</taxon>
    </lineage>
</organism>
<dbReference type="InterPro" id="IPR035906">
    <property type="entry name" value="MetI-like_sf"/>
</dbReference>
<dbReference type="CDD" id="cd06261">
    <property type="entry name" value="TM_PBP2"/>
    <property type="match status" value="1"/>
</dbReference>
<comment type="subcellular location">
    <subcellularLocation>
        <location evidence="1 9">Cell membrane</location>
        <topology evidence="1 9">Multi-pass membrane protein</topology>
    </subcellularLocation>
</comment>
<feature type="domain" description="ABC transmembrane type-1" evidence="10">
    <location>
        <begin position="20"/>
        <end position="209"/>
    </location>
</feature>
<dbReference type="PROSITE" id="PS50928">
    <property type="entry name" value="ABC_TM1"/>
    <property type="match status" value="1"/>
</dbReference>
<comment type="similarity">
    <text evidence="2">Belongs to the binding-protein-dependent transport system permease family. HisMQ subfamily.</text>
</comment>
<evidence type="ECO:0000313" key="11">
    <source>
        <dbReference type="EMBL" id="MFD2701668.1"/>
    </source>
</evidence>
<protein>
    <submittedName>
        <fullName evidence="11">Amino acid ABC transporter permease</fullName>
    </submittedName>
</protein>
<keyword evidence="7 9" id="KW-1133">Transmembrane helix</keyword>
<gene>
    <name evidence="11" type="ORF">ACFSVM_14490</name>
</gene>
<evidence type="ECO:0000259" key="10">
    <source>
        <dbReference type="PROSITE" id="PS50928"/>
    </source>
</evidence>
<comment type="caution">
    <text evidence="11">The sequence shown here is derived from an EMBL/GenBank/DDBJ whole genome shotgun (WGS) entry which is preliminary data.</text>
</comment>
<evidence type="ECO:0000256" key="3">
    <source>
        <dbReference type="ARBA" id="ARBA00022448"/>
    </source>
</evidence>
<dbReference type="NCBIfam" id="TIGR01726">
    <property type="entry name" value="HEQRo_perm_3TM"/>
    <property type="match status" value="1"/>
</dbReference>
<dbReference type="EMBL" id="JBHUMJ010000003">
    <property type="protein sequence ID" value="MFD2701668.1"/>
    <property type="molecule type" value="Genomic_DNA"/>
</dbReference>
<keyword evidence="3 9" id="KW-0813">Transport</keyword>
<dbReference type="InterPro" id="IPR010065">
    <property type="entry name" value="AA_ABC_transptr_permease_3TM"/>
</dbReference>
<dbReference type="Proteomes" id="UP001597540">
    <property type="component" value="Unassembled WGS sequence"/>
</dbReference>
<keyword evidence="6" id="KW-0029">Amino-acid transport</keyword>
<reference evidence="12" key="1">
    <citation type="journal article" date="2019" name="Int. J. Syst. Evol. Microbiol.">
        <title>The Global Catalogue of Microorganisms (GCM) 10K type strain sequencing project: providing services to taxonomists for standard genome sequencing and annotation.</title>
        <authorList>
            <consortium name="The Broad Institute Genomics Platform"/>
            <consortium name="The Broad Institute Genome Sequencing Center for Infectious Disease"/>
            <person name="Wu L."/>
            <person name="Ma J."/>
        </authorList>
    </citation>
    <scope>NUCLEOTIDE SEQUENCE [LARGE SCALE GENOMIC DNA]</scope>
    <source>
        <strain evidence="12">KCTC 33849</strain>
    </source>
</reference>
<dbReference type="Pfam" id="PF00528">
    <property type="entry name" value="BPD_transp_1"/>
    <property type="match status" value="1"/>
</dbReference>
<name>A0ABW5SQU8_9BACL</name>
<keyword evidence="8 9" id="KW-0472">Membrane</keyword>
<dbReference type="RefSeq" id="WP_090725871.1">
    <property type="nucleotide sequence ID" value="NZ_JBHUMJ010000003.1"/>
</dbReference>
<keyword evidence="12" id="KW-1185">Reference proteome</keyword>
<evidence type="ECO:0000256" key="4">
    <source>
        <dbReference type="ARBA" id="ARBA00022475"/>
    </source>
</evidence>
<evidence type="ECO:0000256" key="9">
    <source>
        <dbReference type="RuleBase" id="RU363032"/>
    </source>
</evidence>
<dbReference type="InterPro" id="IPR043429">
    <property type="entry name" value="ArtM/GltK/GlnP/TcyL/YhdX-like"/>
</dbReference>
<evidence type="ECO:0000256" key="1">
    <source>
        <dbReference type="ARBA" id="ARBA00004651"/>
    </source>
</evidence>
<dbReference type="InterPro" id="IPR000515">
    <property type="entry name" value="MetI-like"/>
</dbReference>
<evidence type="ECO:0000256" key="5">
    <source>
        <dbReference type="ARBA" id="ARBA00022692"/>
    </source>
</evidence>
<keyword evidence="4" id="KW-1003">Cell membrane</keyword>
<evidence type="ECO:0000256" key="8">
    <source>
        <dbReference type="ARBA" id="ARBA00023136"/>
    </source>
</evidence>
<evidence type="ECO:0000313" key="12">
    <source>
        <dbReference type="Proteomes" id="UP001597540"/>
    </source>
</evidence>
<evidence type="ECO:0000256" key="6">
    <source>
        <dbReference type="ARBA" id="ARBA00022970"/>
    </source>
</evidence>